<dbReference type="Gene3D" id="3.90.1170.20">
    <property type="entry name" value="Quinolinate phosphoribosyl transferase, N-terminal domain"/>
    <property type="match status" value="1"/>
</dbReference>
<dbReference type="AlphaFoldDB" id="A0A0S6U7G1"/>
<dbReference type="Proteomes" id="UP000063718">
    <property type="component" value="Unassembled WGS sequence"/>
</dbReference>
<dbReference type="GO" id="GO:0004514">
    <property type="term" value="F:nicotinate-nucleotide diphosphorylase (carboxylating) activity"/>
    <property type="evidence" value="ECO:0007669"/>
    <property type="project" value="UniProtKB-EC"/>
</dbReference>
<dbReference type="SUPFAM" id="SSF54675">
    <property type="entry name" value="Nicotinate/Quinolinate PRTase N-terminal domain-like"/>
    <property type="match status" value="1"/>
</dbReference>
<evidence type="ECO:0000256" key="1">
    <source>
        <dbReference type="ARBA" id="ARBA00009400"/>
    </source>
</evidence>
<feature type="domain" description="Quinolinate phosphoribosyl transferase C-terminal" evidence="5">
    <location>
        <begin position="91"/>
        <end position="265"/>
    </location>
</feature>
<dbReference type="InterPro" id="IPR036068">
    <property type="entry name" value="Nicotinate_pribotase-like_C"/>
</dbReference>
<dbReference type="InterPro" id="IPR022412">
    <property type="entry name" value="Quinolinate_PRibosylTrfase_N"/>
</dbReference>
<dbReference type="GO" id="GO:0009435">
    <property type="term" value="P:NAD+ biosynthetic process"/>
    <property type="evidence" value="ECO:0007669"/>
    <property type="project" value="InterPro"/>
</dbReference>
<accession>A0A0S6U7G1</accession>
<evidence type="ECO:0000313" key="7">
    <source>
        <dbReference type="EMBL" id="GAF24922.1"/>
    </source>
</evidence>
<feature type="domain" description="Quinolinate phosphoribosyl transferase N-terminal" evidence="6">
    <location>
        <begin position="15"/>
        <end position="89"/>
    </location>
</feature>
<comment type="catalytic activity">
    <reaction evidence="4">
        <text>nicotinate beta-D-ribonucleotide + CO2 + diphosphate = quinolinate + 5-phospho-alpha-D-ribose 1-diphosphate + 2 H(+)</text>
        <dbReference type="Rhea" id="RHEA:12733"/>
        <dbReference type="ChEBI" id="CHEBI:15378"/>
        <dbReference type="ChEBI" id="CHEBI:16526"/>
        <dbReference type="ChEBI" id="CHEBI:29959"/>
        <dbReference type="ChEBI" id="CHEBI:33019"/>
        <dbReference type="ChEBI" id="CHEBI:57502"/>
        <dbReference type="ChEBI" id="CHEBI:58017"/>
        <dbReference type="EC" id="2.4.2.19"/>
    </reaction>
</comment>
<dbReference type="SUPFAM" id="SSF51690">
    <property type="entry name" value="Nicotinate/Quinolinate PRTase C-terminal domain-like"/>
    <property type="match status" value="1"/>
</dbReference>
<dbReference type="InterPro" id="IPR013785">
    <property type="entry name" value="Aldolase_TIM"/>
</dbReference>
<evidence type="ECO:0000256" key="2">
    <source>
        <dbReference type="ARBA" id="ARBA00022676"/>
    </source>
</evidence>
<dbReference type="Pfam" id="PF02749">
    <property type="entry name" value="QRPTase_N"/>
    <property type="match status" value="1"/>
</dbReference>
<dbReference type="InterPro" id="IPR027277">
    <property type="entry name" value="NadC/ModD"/>
</dbReference>
<evidence type="ECO:0000259" key="5">
    <source>
        <dbReference type="Pfam" id="PF01729"/>
    </source>
</evidence>
<dbReference type="EMBL" id="DF238840">
    <property type="protein sequence ID" value="GAF24922.1"/>
    <property type="molecule type" value="Genomic_DNA"/>
</dbReference>
<keyword evidence="2" id="KW-0328">Glycosyltransferase</keyword>
<dbReference type="GO" id="GO:0034213">
    <property type="term" value="P:quinolinate catabolic process"/>
    <property type="evidence" value="ECO:0007669"/>
    <property type="project" value="TreeGrafter"/>
</dbReference>
<protein>
    <submittedName>
        <fullName evidence="7">Nicotinate-nucleotide pyrophosphorylase</fullName>
    </submittedName>
</protein>
<gene>
    <name evidence="7" type="ORF">MTY_0250</name>
</gene>
<organism evidence="7">
    <name type="scientific">Moorella thermoacetica Y72</name>
    <dbReference type="NCBI Taxonomy" id="1325331"/>
    <lineage>
        <taxon>Bacteria</taxon>
        <taxon>Bacillati</taxon>
        <taxon>Bacillota</taxon>
        <taxon>Clostridia</taxon>
        <taxon>Neomoorellales</taxon>
        <taxon>Neomoorellaceae</taxon>
        <taxon>Neomoorella</taxon>
    </lineage>
</organism>
<evidence type="ECO:0000256" key="4">
    <source>
        <dbReference type="ARBA" id="ARBA00047445"/>
    </source>
</evidence>
<proteinExistence type="inferred from homology"/>
<dbReference type="GO" id="GO:0005737">
    <property type="term" value="C:cytoplasm"/>
    <property type="evidence" value="ECO:0007669"/>
    <property type="project" value="TreeGrafter"/>
</dbReference>
<evidence type="ECO:0000256" key="3">
    <source>
        <dbReference type="ARBA" id="ARBA00022679"/>
    </source>
</evidence>
<dbReference type="InterPro" id="IPR002638">
    <property type="entry name" value="Quinolinate_PRibosylTrfase_C"/>
</dbReference>
<dbReference type="Gene3D" id="3.20.20.70">
    <property type="entry name" value="Aldolase class I"/>
    <property type="match status" value="1"/>
</dbReference>
<sequence length="268" mass="28135">MMPVELRDFLFAPLEGKKFSFKITSREKGIFSGAARLEQQARELGLEFTILASEGAPLEPGSCILRGQGGAEEVIRAEEMLLGAIGKPSGVATAAADFVRRAGGRIKVVCGAWKKVAPEVRSDLRRAIATGGAGVRITDRPFIYLDKNYVRLLGGVGPAVARARAYDPERVIAVQLRGELQPVAVEAAVAVEAGAGILMVDTGNLRDLKAAVTAARTGGWRDQVQMAFAGGVTPDGLEAVIAAGADIVDVGRAIIDAPLLDLSMDVAE</sequence>
<comment type="similarity">
    <text evidence="1">Belongs to the NadC/ModD family.</text>
</comment>
<dbReference type="PANTHER" id="PTHR32179:SF3">
    <property type="entry name" value="NICOTINATE-NUCLEOTIDE PYROPHOSPHORYLASE [CARBOXYLATING]"/>
    <property type="match status" value="1"/>
</dbReference>
<dbReference type="PANTHER" id="PTHR32179">
    <property type="entry name" value="NICOTINATE-NUCLEOTIDE PYROPHOSPHORYLASE [CARBOXYLATING]"/>
    <property type="match status" value="1"/>
</dbReference>
<dbReference type="InterPro" id="IPR037128">
    <property type="entry name" value="Quinolinate_PRibosylTase_N_sf"/>
</dbReference>
<dbReference type="Pfam" id="PF01729">
    <property type="entry name" value="QRPTase_C"/>
    <property type="match status" value="1"/>
</dbReference>
<evidence type="ECO:0000259" key="6">
    <source>
        <dbReference type="Pfam" id="PF02749"/>
    </source>
</evidence>
<keyword evidence="3" id="KW-0808">Transferase</keyword>
<reference evidence="7" key="1">
    <citation type="journal article" date="2014" name="Gene">
        <title>Genome-guided analysis of transformation efficiency and carbon dioxide assimilation by Moorella thermoacetica Y72.</title>
        <authorList>
            <person name="Tsukahara K."/>
            <person name="Kita A."/>
            <person name="Nakashimada Y."/>
            <person name="Hoshino T."/>
            <person name="Murakami K."/>
        </authorList>
    </citation>
    <scope>NUCLEOTIDE SEQUENCE [LARGE SCALE GENOMIC DNA]</scope>
    <source>
        <strain evidence="7">Y72</strain>
    </source>
</reference>
<name>A0A0S6U7G1_NEOTH</name>